<evidence type="ECO:0000256" key="1">
    <source>
        <dbReference type="SAM" id="Phobius"/>
    </source>
</evidence>
<gene>
    <name evidence="2" type="ORF">Tcan_05716</name>
</gene>
<dbReference type="OrthoDB" id="10539698at2759"/>
<accession>A0A0B2W2T9</accession>
<reference evidence="2 3" key="1">
    <citation type="submission" date="2014-11" db="EMBL/GenBank/DDBJ databases">
        <title>Genetic blueprint of the zoonotic pathogen Toxocara canis.</title>
        <authorList>
            <person name="Zhu X.-Q."/>
            <person name="Korhonen P.K."/>
            <person name="Cai H."/>
            <person name="Young N.D."/>
            <person name="Nejsum P."/>
            <person name="von Samson-Himmelstjerna G."/>
            <person name="Boag P.R."/>
            <person name="Tan P."/>
            <person name="Li Q."/>
            <person name="Min J."/>
            <person name="Yang Y."/>
            <person name="Wang X."/>
            <person name="Fang X."/>
            <person name="Hall R.S."/>
            <person name="Hofmann A."/>
            <person name="Sternberg P.W."/>
            <person name="Jex A.R."/>
            <person name="Gasser R.B."/>
        </authorList>
    </citation>
    <scope>NUCLEOTIDE SEQUENCE [LARGE SCALE GENOMIC DNA]</scope>
    <source>
        <strain evidence="2">PN_DK_2014</strain>
    </source>
</reference>
<dbReference type="EMBL" id="JPKZ01000256">
    <property type="protein sequence ID" value="KHN88253.1"/>
    <property type="molecule type" value="Genomic_DNA"/>
</dbReference>
<organism evidence="2 3">
    <name type="scientific">Toxocara canis</name>
    <name type="common">Canine roundworm</name>
    <dbReference type="NCBI Taxonomy" id="6265"/>
    <lineage>
        <taxon>Eukaryota</taxon>
        <taxon>Metazoa</taxon>
        <taxon>Ecdysozoa</taxon>
        <taxon>Nematoda</taxon>
        <taxon>Chromadorea</taxon>
        <taxon>Rhabditida</taxon>
        <taxon>Spirurina</taxon>
        <taxon>Ascaridomorpha</taxon>
        <taxon>Ascaridoidea</taxon>
        <taxon>Toxocaridae</taxon>
        <taxon>Toxocara</taxon>
    </lineage>
</organism>
<feature type="transmembrane region" description="Helical" evidence="1">
    <location>
        <begin position="156"/>
        <end position="176"/>
    </location>
</feature>
<feature type="transmembrane region" description="Helical" evidence="1">
    <location>
        <begin position="100"/>
        <end position="123"/>
    </location>
</feature>
<keyword evidence="3" id="KW-1185">Reference proteome</keyword>
<keyword evidence="1" id="KW-1133">Transmembrane helix</keyword>
<dbReference type="Proteomes" id="UP000031036">
    <property type="component" value="Unassembled WGS sequence"/>
</dbReference>
<keyword evidence="1" id="KW-0472">Membrane</keyword>
<protein>
    <submittedName>
        <fullName evidence="2">Uncharacterized protein</fullName>
    </submittedName>
</protein>
<sequence>MDDNDNAKSILIDSVYAPLELPTYSIRGALIMLLVFNGLSVLIAVIWNLVFATFWMSNEFHRYGLLTILHFAVITVTVGGGFFLGLAIAKTSIKLFRLQVIAVVLNWTSSAICAIAGTTFLAAGRMECVKWAKFRYFTAHDIDAWKFKTVGCQQQYFVVLAVVNWVALLVHSGALYSTYEYKDSLRNSQQVSVMEVLNIFRNSNKPS</sequence>
<evidence type="ECO:0000313" key="2">
    <source>
        <dbReference type="EMBL" id="KHN88253.1"/>
    </source>
</evidence>
<comment type="caution">
    <text evidence="2">The sequence shown here is derived from an EMBL/GenBank/DDBJ whole genome shotgun (WGS) entry which is preliminary data.</text>
</comment>
<name>A0A0B2W2T9_TOXCA</name>
<evidence type="ECO:0000313" key="3">
    <source>
        <dbReference type="Proteomes" id="UP000031036"/>
    </source>
</evidence>
<feature type="transmembrane region" description="Helical" evidence="1">
    <location>
        <begin position="29"/>
        <end position="51"/>
    </location>
</feature>
<feature type="transmembrane region" description="Helical" evidence="1">
    <location>
        <begin position="63"/>
        <end position="88"/>
    </location>
</feature>
<dbReference type="AlphaFoldDB" id="A0A0B2W2T9"/>
<keyword evidence="1" id="KW-0812">Transmembrane</keyword>
<proteinExistence type="predicted"/>